<gene>
    <name evidence="12" type="ORF">EDC14_10367</name>
</gene>
<evidence type="ECO:0000313" key="12">
    <source>
        <dbReference type="EMBL" id="TCL60255.1"/>
    </source>
</evidence>
<evidence type="ECO:0000256" key="7">
    <source>
        <dbReference type="ARBA" id="ARBA00023239"/>
    </source>
</evidence>
<dbReference type="InterPro" id="IPR002912">
    <property type="entry name" value="ACT_dom"/>
</dbReference>
<dbReference type="RefSeq" id="WP_165908208.1">
    <property type="nucleotide sequence ID" value="NZ_SLUN01000036.1"/>
</dbReference>
<dbReference type="GO" id="GO:0005737">
    <property type="term" value="C:cytoplasm"/>
    <property type="evidence" value="ECO:0007669"/>
    <property type="project" value="TreeGrafter"/>
</dbReference>
<dbReference type="SUPFAM" id="SSF55021">
    <property type="entry name" value="ACT-like"/>
    <property type="match status" value="1"/>
</dbReference>
<comment type="pathway">
    <text evidence="1">Amino-acid biosynthesis; L-phenylalanine biosynthesis; phenylpyruvate from prephenate: step 1/1.</text>
</comment>
<dbReference type="Pfam" id="PF00800">
    <property type="entry name" value="PDT"/>
    <property type="match status" value="1"/>
</dbReference>
<comment type="caution">
    <text evidence="12">The sequence shown here is derived from an EMBL/GenBank/DDBJ whole genome shotgun (WGS) entry which is preliminary data.</text>
</comment>
<evidence type="ECO:0000256" key="9">
    <source>
        <dbReference type="PIRSR" id="PIRSR001500-2"/>
    </source>
</evidence>
<dbReference type="PANTHER" id="PTHR21022">
    <property type="entry name" value="PREPHENATE DEHYDRATASE P PROTEIN"/>
    <property type="match status" value="1"/>
</dbReference>
<keyword evidence="5" id="KW-0057">Aromatic amino acid biosynthesis</keyword>
<keyword evidence="6" id="KW-0584">Phenylalanine biosynthesis</keyword>
<dbReference type="UniPathway" id="UPA00121">
    <property type="reaction ID" value="UER00345"/>
</dbReference>
<evidence type="ECO:0000256" key="5">
    <source>
        <dbReference type="ARBA" id="ARBA00023141"/>
    </source>
</evidence>
<dbReference type="EC" id="4.2.1.51" evidence="2"/>
<dbReference type="GO" id="GO:0009094">
    <property type="term" value="P:L-phenylalanine biosynthetic process"/>
    <property type="evidence" value="ECO:0007669"/>
    <property type="project" value="UniProtKB-UniPathway"/>
</dbReference>
<dbReference type="PROSITE" id="PS51171">
    <property type="entry name" value="PREPHENATE_DEHYDR_3"/>
    <property type="match status" value="1"/>
</dbReference>
<reference evidence="12 13" key="1">
    <citation type="submission" date="2019-03" db="EMBL/GenBank/DDBJ databases">
        <title>Genomic Encyclopedia of Type Strains, Phase IV (KMG-IV): sequencing the most valuable type-strain genomes for metagenomic binning, comparative biology and taxonomic classification.</title>
        <authorList>
            <person name="Goeker M."/>
        </authorList>
    </citation>
    <scope>NUCLEOTIDE SEQUENCE [LARGE SCALE GENOMIC DNA]</scope>
    <source>
        <strain evidence="12 13">LX-B</strain>
    </source>
</reference>
<protein>
    <recommendedName>
        <fullName evidence="3">Prephenate dehydratase</fullName>
        <ecNumber evidence="2">4.2.1.51</ecNumber>
    </recommendedName>
</protein>
<dbReference type="PROSITE" id="PS51671">
    <property type="entry name" value="ACT"/>
    <property type="match status" value="1"/>
</dbReference>
<sequence>MKIATLGPKGTYAEQAAIIFANRMNASLDNEDIILTTVNHSLRLVQNREVDYAVIPVENKIDGLIGSSFDALIEYQDFVKVCDEVNLPISHVLAAKAGSDWKKLHTVYSHPSAINQCLNRLEEYFPGIALVPVLSTSEAAQKALLEETAAAICSRKTAIAHQMILFSEEIQDYANNETRFFVCSLTDGPVTQDDRTLLAVRYGMNQPGQLYDTAKFLADAQIDLTFIQSRPYKIRPQEYVLIYEFIGHKSSPSVDVALKNIEMQVRAFNGWKKILGSYPKRKREDEVEFA</sequence>
<dbReference type="CDD" id="cd04905">
    <property type="entry name" value="ACT_CM-PDT"/>
    <property type="match status" value="1"/>
</dbReference>
<dbReference type="SUPFAM" id="SSF53850">
    <property type="entry name" value="Periplasmic binding protein-like II"/>
    <property type="match status" value="1"/>
</dbReference>
<dbReference type="InterPro" id="IPR045865">
    <property type="entry name" value="ACT-like_dom_sf"/>
</dbReference>
<evidence type="ECO:0000256" key="2">
    <source>
        <dbReference type="ARBA" id="ARBA00013147"/>
    </source>
</evidence>
<dbReference type="InterPro" id="IPR008242">
    <property type="entry name" value="Chor_mutase/pphenate_deHydtase"/>
</dbReference>
<dbReference type="InterPro" id="IPR001086">
    <property type="entry name" value="Preph_deHydtase"/>
</dbReference>
<evidence type="ECO:0000256" key="3">
    <source>
        <dbReference type="ARBA" id="ARBA00021872"/>
    </source>
</evidence>
<name>A0A4R1R466_HYDET</name>
<proteinExistence type="predicted"/>
<comment type="catalytic activity">
    <reaction evidence="8">
        <text>prephenate + H(+) = 3-phenylpyruvate + CO2 + H2O</text>
        <dbReference type="Rhea" id="RHEA:21648"/>
        <dbReference type="ChEBI" id="CHEBI:15377"/>
        <dbReference type="ChEBI" id="CHEBI:15378"/>
        <dbReference type="ChEBI" id="CHEBI:16526"/>
        <dbReference type="ChEBI" id="CHEBI:18005"/>
        <dbReference type="ChEBI" id="CHEBI:29934"/>
        <dbReference type="EC" id="4.2.1.51"/>
    </reaction>
</comment>
<evidence type="ECO:0000259" key="11">
    <source>
        <dbReference type="PROSITE" id="PS51671"/>
    </source>
</evidence>
<evidence type="ECO:0000256" key="8">
    <source>
        <dbReference type="ARBA" id="ARBA00047848"/>
    </source>
</evidence>
<keyword evidence="4" id="KW-0028">Amino-acid biosynthesis</keyword>
<dbReference type="PIRSF" id="PIRSF001500">
    <property type="entry name" value="Chor_mut_pdt_Ppr"/>
    <property type="match status" value="1"/>
</dbReference>
<feature type="domain" description="ACT" evidence="11">
    <location>
        <begin position="198"/>
        <end position="279"/>
    </location>
</feature>
<dbReference type="CDD" id="cd13630">
    <property type="entry name" value="PBP2_PDT_1"/>
    <property type="match status" value="1"/>
</dbReference>
<organism evidence="12 13">
    <name type="scientific">Hydrogenispora ethanolica</name>
    <dbReference type="NCBI Taxonomy" id="1082276"/>
    <lineage>
        <taxon>Bacteria</taxon>
        <taxon>Bacillati</taxon>
        <taxon>Bacillota</taxon>
        <taxon>Hydrogenispora</taxon>
    </lineage>
</organism>
<keyword evidence="7" id="KW-0456">Lyase</keyword>
<accession>A0A4R1R466</accession>
<dbReference type="Gene3D" id="3.40.190.10">
    <property type="entry name" value="Periplasmic binding protein-like II"/>
    <property type="match status" value="2"/>
</dbReference>
<dbReference type="Proteomes" id="UP000295008">
    <property type="component" value="Unassembled WGS sequence"/>
</dbReference>
<dbReference type="Gene3D" id="3.30.70.260">
    <property type="match status" value="1"/>
</dbReference>
<evidence type="ECO:0000259" key="10">
    <source>
        <dbReference type="PROSITE" id="PS51171"/>
    </source>
</evidence>
<dbReference type="EMBL" id="SLUN01000036">
    <property type="protein sequence ID" value="TCL60255.1"/>
    <property type="molecule type" value="Genomic_DNA"/>
</dbReference>
<dbReference type="PANTHER" id="PTHR21022:SF19">
    <property type="entry name" value="PREPHENATE DEHYDRATASE-RELATED"/>
    <property type="match status" value="1"/>
</dbReference>
<dbReference type="AlphaFoldDB" id="A0A4R1R466"/>
<evidence type="ECO:0000313" key="13">
    <source>
        <dbReference type="Proteomes" id="UP000295008"/>
    </source>
</evidence>
<evidence type="ECO:0000256" key="1">
    <source>
        <dbReference type="ARBA" id="ARBA00004741"/>
    </source>
</evidence>
<evidence type="ECO:0000256" key="4">
    <source>
        <dbReference type="ARBA" id="ARBA00022605"/>
    </source>
</evidence>
<feature type="site" description="Essential for prephenate dehydratase activity" evidence="9">
    <location>
        <position position="178"/>
    </location>
</feature>
<keyword evidence="13" id="KW-1185">Reference proteome</keyword>
<evidence type="ECO:0000256" key="6">
    <source>
        <dbReference type="ARBA" id="ARBA00023222"/>
    </source>
</evidence>
<dbReference type="GO" id="GO:0004664">
    <property type="term" value="F:prephenate dehydratase activity"/>
    <property type="evidence" value="ECO:0007669"/>
    <property type="project" value="UniProtKB-EC"/>
</dbReference>
<feature type="domain" description="Prephenate dehydratase" evidence="10">
    <location>
        <begin position="2"/>
        <end position="185"/>
    </location>
</feature>